<dbReference type="Proteomes" id="UP000237347">
    <property type="component" value="Unassembled WGS sequence"/>
</dbReference>
<gene>
    <name evidence="4" type="primary">ATG101</name>
    <name evidence="4" type="ORF">CFP56_004285</name>
</gene>
<keyword evidence="3" id="KW-0072">Autophagy</keyword>
<protein>
    <recommendedName>
        <fullName evidence="2">Autophagy-related protein 101</fullName>
    </recommendedName>
</protein>
<dbReference type="GO" id="GO:0019901">
    <property type="term" value="F:protein kinase binding"/>
    <property type="evidence" value="ECO:0007669"/>
    <property type="project" value="TreeGrafter"/>
</dbReference>
<evidence type="ECO:0000256" key="1">
    <source>
        <dbReference type="ARBA" id="ARBA00007130"/>
    </source>
</evidence>
<accession>A0AAW0LCJ5</accession>
<evidence type="ECO:0000256" key="3">
    <source>
        <dbReference type="ARBA" id="ARBA00023006"/>
    </source>
</evidence>
<reference evidence="4 5" key="1">
    <citation type="journal article" date="2018" name="Sci. Data">
        <title>The draft genome sequence of cork oak.</title>
        <authorList>
            <person name="Ramos A.M."/>
            <person name="Usie A."/>
            <person name="Barbosa P."/>
            <person name="Barros P.M."/>
            <person name="Capote T."/>
            <person name="Chaves I."/>
            <person name="Simoes F."/>
            <person name="Abreu I."/>
            <person name="Carrasquinho I."/>
            <person name="Faro C."/>
            <person name="Guimaraes J.B."/>
            <person name="Mendonca D."/>
            <person name="Nobrega F."/>
            <person name="Rodrigues L."/>
            <person name="Saibo N.J.M."/>
            <person name="Varela M.C."/>
            <person name="Egas C."/>
            <person name="Matos J."/>
            <person name="Miguel C.M."/>
            <person name="Oliveira M.M."/>
            <person name="Ricardo C.P."/>
            <person name="Goncalves S."/>
        </authorList>
    </citation>
    <scope>NUCLEOTIDE SEQUENCE [LARGE SCALE GENOMIC DNA]</scope>
    <source>
        <strain evidence="5">cv. HL8</strain>
    </source>
</reference>
<comment type="similarity">
    <text evidence="1">Belongs to the ATG101 family.</text>
</comment>
<organism evidence="4 5">
    <name type="scientific">Quercus suber</name>
    <name type="common">Cork oak</name>
    <dbReference type="NCBI Taxonomy" id="58331"/>
    <lineage>
        <taxon>Eukaryota</taxon>
        <taxon>Viridiplantae</taxon>
        <taxon>Streptophyta</taxon>
        <taxon>Embryophyta</taxon>
        <taxon>Tracheophyta</taxon>
        <taxon>Spermatophyta</taxon>
        <taxon>Magnoliopsida</taxon>
        <taxon>eudicotyledons</taxon>
        <taxon>Gunneridae</taxon>
        <taxon>Pentapetalae</taxon>
        <taxon>rosids</taxon>
        <taxon>fabids</taxon>
        <taxon>Fagales</taxon>
        <taxon>Fagaceae</taxon>
        <taxon>Quercus</taxon>
    </lineage>
</organism>
<dbReference type="PANTHER" id="PTHR13292">
    <property type="entry name" value="AUTOPHAGY-RELATED PROTEIN 101"/>
    <property type="match status" value="1"/>
</dbReference>
<dbReference type="GO" id="GO:1990316">
    <property type="term" value="C:Atg1/ULK1 kinase complex"/>
    <property type="evidence" value="ECO:0007669"/>
    <property type="project" value="TreeGrafter"/>
</dbReference>
<comment type="caution">
    <text evidence="4">The sequence shown here is derived from an EMBL/GenBank/DDBJ whole genome shotgun (WGS) entry which is preliminary data.</text>
</comment>
<sequence length="124" mass="14817">IQSDWISLHLKFQKTVRSELFLSSRQNFTHEYLLGFFENLQSFNFSLIRDYSTTMNCEVCQLKDLEVEHFEIREVLRCILHTIVFHRALGLVRPKDVDLELFDVTYRVYIKWVQRAAEPSNSSK</sequence>
<dbReference type="GO" id="GO:0000407">
    <property type="term" value="C:phagophore assembly site"/>
    <property type="evidence" value="ECO:0007669"/>
    <property type="project" value="TreeGrafter"/>
</dbReference>
<feature type="non-terminal residue" evidence="4">
    <location>
        <position position="1"/>
    </location>
</feature>
<feature type="non-terminal residue" evidence="4">
    <location>
        <position position="124"/>
    </location>
</feature>
<evidence type="ECO:0000313" key="5">
    <source>
        <dbReference type="Proteomes" id="UP000237347"/>
    </source>
</evidence>
<dbReference type="PANTHER" id="PTHR13292:SF0">
    <property type="entry name" value="AUTOPHAGY-RELATED PROTEIN 101"/>
    <property type="match status" value="1"/>
</dbReference>
<dbReference type="InterPro" id="IPR012445">
    <property type="entry name" value="ATG101"/>
</dbReference>
<proteinExistence type="inferred from homology"/>
<keyword evidence="5" id="KW-1185">Reference proteome</keyword>
<dbReference type="EMBL" id="PKMF04000122">
    <property type="protein sequence ID" value="KAK7848817.1"/>
    <property type="molecule type" value="Genomic_DNA"/>
</dbReference>
<evidence type="ECO:0000313" key="4">
    <source>
        <dbReference type="EMBL" id="KAK7848817.1"/>
    </source>
</evidence>
<dbReference type="AlphaFoldDB" id="A0AAW0LCJ5"/>
<name>A0AAW0LCJ5_QUESU</name>
<evidence type="ECO:0000256" key="2">
    <source>
        <dbReference type="ARBA" id="ARBA00018874"/>
    </source>
</evidence>
<dbReference type="GO" id="GO:0000045">
    <property type="term" value="P:autophagosome assembly"/>
    <property type="evidence" value="ECO:0007669"/>
    <property type="project" value="TreeGrafter"/>
</dbReference>
<dbReference type="Pfam" id="PF07855">
    <property type="entry name" value="ATG101"/>
    <property type="match status" value="1"/>
</dbReference>